<dbReference type="RefSeq" id="WP_097063023.1">
    <property type="nucleotide sequence ID" value="NZ_OBMI01000001.1"/>
</dbReference>
<sequence>MSLDYTPQPGSVFAGIDLTHGIIRRNHAGRVNTVDRAMARRLDPHRRGEIDAYDYEVLLPRHAATAMRCPLTLVRTYEEQLLPDQQDLCGITTVRFAHDLPHHHAWELGRQFARASLNGRGLAVLMVHHVPSLAGRKHKPHLHLLWPVRVLVQEFGRFEMPTKAELIAGWQVIGMA</sequence>
<keyword evidence="2" id="KW-1185">Reference proteome</keyword>
<accession>A0A285QH18</accession>
<protein>
    <recommendedName>
        <fullName evidence="3">MobA/MobL family protein</fullName>
    </recommendedName>
</protein>
<proteinExistence type="predicted"/>
<dbReference type="OrthoDB" id="9017325at2"/>
<evidence type="ECO:0000313" key="2">
    <source>
        <dbReference type="Proteomes" id="UP000219494"/>
    </source>
</evidence>
<dbReference type="AlphaFoldDB" id="A0A285QH18"/>
<organism evidence="1 2">
    <name type="scientific">Sphingomonas guangdongensis</name>
    <dbReference type="NCBI Taxonomy" id="1141890"/>
    <lineage>
        <taxon>Bacteria</taxon>
        <taxon>Pseudomonadati</taxon>
        <taxon>Pseudomonadota</taxon>
        <taxon>Alphaproteobacteria</taxon>
        <taxon>Sphingomonadales</taxon>
        <taxon>Sphingomonadaceae</taxon>
        <taxon>Sphingomonas</taxon>
    </lineage>
</organism>
<evidence type="ECO:0000313" key="1">
    <source>
        <dbReference type="EMBL" id="SOB80764.1"/>
    </source>
</evidence>
<name>A0A285QH18_9SPHN</name>
<dbReference type="Gene3D" id="3.30.930.30">
    <property type="match status" value="1"/>
</dbReference>
<dbReference type="Proteomes" id="UP000219494">
    <property type="component" value="Unassembled WGS sequence"/>
</dbReference>
<evidence type="ECO:0008006" key="3">
    <source>
        <dbReference type="Google" id="ProtNLM"/>
    </source>
</evidence>
<dbReference type="EMBL" id="OBMI01000001">
    <property type="protein sequence ID" value="SOB80764.1"/>
    <property type="molecule type" value="Genomic_DNA"/>
</dbReference>
<gene>
    <name evidence="1" type="ORF">SAMN06297144_1225</name>
</gene>
<reference evidence="1 2" key="1">
    <citation type="submission" date="2017-07" db="EMBL/GenBank/DDBJ databases">
        <authorList>
            <person name="Sun Z.S."/>
            <person name="Albrecht U."/>
            <person name="Echele G."/>
            <person name="Lee C.C."/>
        </authorList>
    </citation>
    <scope>NUCLEOTIDE SEQUENCE [LARGE SCALE GENOMIC DNA]</scope>
    <source>
        <strain evidence="1 2">CGMCC 1.12672</strain>
    </source>
</reference>